<gene>
    <name evidence="4" type="ORF">EV699_106106</name>
</gene>
<keyword evidence="3" id="KW-1133">Transmembrane helix</keyword>
<keyword evidence="3" id="KW-0812">Transmembrane</keyword>
<feature type="compositionally biased region" description="Low complexity" evidence="2">
    <location>
        <begin position="34"/>
        <end position="61"/>
    </location>
</feature>
<keyword evidence="1" id="KW-0677">Repeat</keyword>
<dbReference type="RefSeq" id="WP_165904054.1">
    <property type="nucleotide sequence ID" value="NZ_SLWY01000006.1"/>
</dbReference>
<dbReference type="AlphaFoldDB" id="A0A4R2LR00"/>
<dbReference type="Gene3D" id="2.160.20.80">
    <property type="entry name" value="E3 ubiquitin-protein ligase SopA"/>
    <property type="match status" value="2"/>
</dbReference>
<protein>
    <submittedName>
        <fullName evidence="4">Uncharacterized protein YjbI with pentapeptide repeats</fullName>
    </submittedName>
</protein>
<feature type="transmembrane region" description="Helical" evidence="3">
    <location>
        <begin position="181"/>
        <end position="205"/>
    </location>
</feature>
<feature type="transmembrane region" description="Helical" evidence="3">
    <location>
        <begin position="269"/>
        <end position="290"/>
    </location>
</feature>
<reference evidence="4 5" key="1">
    <citation type="submission" date="2019-03" db="EMBL/GenBank/DDBJ databases">
        <title>Genomic Encyclopedia of Type Strains, Phase IV (KMG-IV): sequencing the most valuable type-strain genomes for metagenomic binning, comparative biology and taxonomic classification.</title>
        <authorList>
            <person name="Goeker M."/>
        </authorList>
    </citation>
    <scope>NUCLEOTIDE SEQUENCE [LARGE SCALE GENOMIC DNA]</scope>
    <source>
        <strain evidence="4 5">DSM 25287</strain>
    </source>
</reference>
<evidence type="ECO:0000313" key="5">
    <source>
        <dbReference type="Proteomes" id="UP000295765"/>
    </source>
</evidence>
<dbReference type="InterPro" id="IPR001646">
    <property type="entry name" value="5peptide_repeat"/>
</dbReference>
<keyword evidence="3" id="KW-0472">Membrane</keyword>
<dbReference type="Pfam" id="PF00805">
    <property type="entry name" value="Pentapeptide"/>
    <property type="match status" value="4"/>
</dbReference>
<keyword evidence="5" id="KW-1185">Reference proteome</keyword>
<comment type="caution">
    <text evidence="4">The sequence shown here is derived from an EMBL/GenBank/DDBJ whole genome shotgun (WGS) entry which is preliminary data.</text>
</comment>
<dbReference type="PANTHER" id="PTHR47485">
    <property type="entry name" value="THYLAKOID LUMENAL 17.4 KDA PROTEIN, CHLOROPLASTIC"/>
    <property type="match status" value="1"/>
</dbReference>
<dbReference type="SUPFAM" id="SSF141571">
    <property type="entry name" value="Pentapeptide repeat-like"/>
    <property type="match status" value="1"/>
</dbReference>
<accession>A0A4R2LR00</accession>
<feature type="region of interest" description="Disordered" evidence="2">
    <location>
        <begin position="1"/>
        <end position="63"/>
    </location>
</feature>
<feature type="transmembrane region" description="Helical" evidence="3">
    <location>
        <begin position="158"/>
        <end position="175"/>
    </location>
</feature>
<proteinExistence type="predicted"/>
<evidence type="ECO:0000256" key="3">
    <source>
        <dbReference type="SAM" id="Phobius"/>
    </source>
</evidence>
<name>A0A4R2LR00_9GAMM</name>
<dbReference type="PANTHER" id="PTHR47485:SF1">
    <property type="entry name" value="THYLAKOID LUMENAL 17.4 KDA PROTEIN, CHLOROPLASTIC"/>
    <property type="match status" value="1"/>
</dbReference>
<sequence length="845" mass="89689">MKPHGPRKPLDPWRALATGMSTPASAPVPPPAPATTDAAAAPATEPATTPAPEAAPTDATPSGKDLLDTVNAAAGTVAGLHVAFMALSAYVVVTVWGTTHRDLALDSPVKLPLIDVQVGLTSFYAAVPWLYWLVHLNLLIQFELLARKTWAFSTTTDYAALAPRLYLFPFVHYLLHGAGRLVRPLLAVAVFTSVIAFPWFVLLFVQVKFLAYHSEAITWSQRGAVWMDAITVRLLWPLIASRSGIWESGFQSECWHDKSGRKIGASPWLATRAMAIGFLITVGFATVALVPGQRYETQGEGDSAKLVWHLDGFEGQLVRWLNRSTLSDWGRCRWLVGGALTLRVRAEAADKDSEPPAACADQDVRGKLGPTLWLTAWLFDPHRDARGRAIGTEAEPLLARLLPERYLDLHGEVLLDEKPSAEVRHALRGDLDRLPAGRTITGAGAAPAPAENASEKQKTLKDALAQTVPLGKLKGRDLQGADLSGAVLPLADLSESRLAGANLVSAQIQGARLNLAYLQGASLDRANLQGARLDFAQLQGARLDFAQLQGASLVGAQLQGARLDFAQLQGAYLVNAQLQGARLDFAQLQGARLDGAQLQGASLVGARLQGASLDGARLQGARLFTAQLQGASLFTAQLQGASLGGAQLQGASLDLAQLDAADLSRTALAGATGTGVSAEAAALRGVSDQLLSADAVEALRQGVEPYLDPGALEAFTARLAAARQQGFGTLRITGDCFGPEALGCREQGRDFAAFRAEKHLPALMRRACADADVARGLTRRWSVFERFLRGIDTGDADFGLAQALAARLGDADCQGLAALTDADRETLEQAVADEQDAAARAPAQP</sequence>
<organism evidence="4 5">
    <name type="scientific">Plasticicumulans lactativorans</name>
    <dbReference type="NCBI Taxonomy" id="1133106"/>
    <lineage>
        <taxon>Bacteria</taxon>
        <taxon>Pseudomonadati</taxon>
        <taxon>Pseudomonadota</taxon>
        <taxon>Gammaproteobacteria</taxon>
        <taxon>Candidatus Competibacteraceae</taxon>
        <taxon>Plasticicumulans</taxon>
    </lineage>
</organism>
<evidence type="ECO:0000313" key="4">
    <source>
        <dbReference type="EMBL" id="TCO82011.1"/>
    </source>
</evidence>
<evidence type="ECO:0000256" key="2">
    <source>
        <dbReference type="SAM" id="MobiDB-lite"/>
    </source>
</evidence>
<dbReference type="EMBL" id="SLWY01000006">
    <property type="protein sequence ID" value="TCO82011.1"/>
    <property type="molecule type" value="Genomic_DNA"/>
</dbReference>
<dbReference type="Proteomes" id="UP000295765">
    <property type="component" value="Unassembled WGS sequence"/>
</dbReference>
<evidence type="ECO:0000256" key="1">
    <source>
        <dbReference type="ARBA" id="ARBA00022737"/>
    </source>
</evidence>
<feature type="transmembrane region" description="Helical" evidence="3">
    <location>
        <begin position="72"/>
        <end position="93"/>
    </location>
</feature>